<evidence type="ECO:0000313" key="10">
    <source>
        <dbReference type="Proteomes" id="UP000612808"/>
    </source>
</evidence>
<keyword evidence="3" id="KW-1003">Cell membrane</keyword>
<dbReference type="InterPro" id="IPR000515">
    <property type="entry name" value="MetI-like"/>
</dbReference>
<evidence type="ECO:0000256" key="3">
    <source>
        <dbReference type="ARBA" id="ARBA00022475"/>
    </source>
</evidence>
<feature type="transmembrane region" description="Helical" evidence="7">
    <location>
        <begin position="168"/>
        <end position="191"/>
    </location>
</feature>
<feature type="transmembrane region" description="Helical" evidence="7">
    <location>
        <begin position="276"/>
        <end position="298"/>
    </location>
</feature>
<dbReference type="PANTHER" id="PTHR30193">
    <property type="entry name" value="ABC TRANSPORTER PERMEASE PROTEIN"/>
    <property type="match status" value="1"/>
</dbReference>
<dbReference type="PANTHER" id="PTHR30193:SF41">
    <property type="entry name" value="DIACETYLCHITOBIOSE UPTAKE SYSTEM PERMEASE PROTEIN NGCF"/>
    <property type="match status" value="1"/>
</dbReference>
<sequence length="306" mass="33699">MTTTTLAALPRTEEQTARGDEARAGWGLLAPFAVLYLLFLIGPALYGLVLSFFDASSVRTGLGSFAGFGNYAEALGSSDFWSSMWHTVLFTLLTTPPLVIVAMGLAMLADRLKHGRWFFRLAFFAPYVVPATCVALVFTWMYTPTGLYSSWLTSVGLTAPAWLADPNWAMISVALMTVWWTIGFNFVLYLAGLQEIPQELYEASAVDGASPLAQLRRITVPLLGRTTLLVTMLQILASLKVFDQIYLLTSGGPNYATRPVIEYIYDVGFTDFRTGYGAAASMLYFVVILAVSVVWFVANRRLGRRS</sequence>
<dbReference type="GO" id="GO:0005886">
    <property type="term" value="C:plasma membrane"/>
    <property type="evidence" value="ECO:0007669"/>
    <property type="project" value="UniProtKB-SubCell"/>
</dbReference>
<protein>
    <submittedName>
        <fullName evidence="9">Sugar ABC transporter permease</fullName>
    </submittedName>
</protein>
<dbReference type="CDD" id="cd06261">
    <property type="entry name" value="TM_PBP2"/>
    <property type="match status" value="1"/>
</dbReference>
<feature type="transmembrane region" description="Helical" evidence="7">
    <location>
        <begin position="222"/>
        <end position="242"/>
    </location>
</feature>
<evidence type="ECO:0000256" key="1">
    <source>
        <dbReference type="ARBA" id="ARBA00004651"/>
    </source>
</evidence>
<proteinExistence type="inferred from homology"/>
<dbReference type="InterPro" id="IPR051393">
    <property type="entry name" value="ABC_transporter_permease"/>
</dbReference>
<keyword evidence="5 7" id="KW-1133">Transmembrane helix</keyword>
<keyword evidence="10" id="KW-1185">Reference proteome</keyword>
<evidence type="ECO:0000256" key="6">
    <source>
        <dbReference type="ARBA" id="ARBA00023136"/>
    </source>
</evidence>
<dbReference type="GO" id="GO:0055085">
    <property type="term" value="P:transmembrane transport"/>
    <property type="evidence" value="ECO:0007669"/>
    <property type="project" value="InterPro"/>
</dbReference>
<gene>
    <name evidence="9" type="ORF">Aru02nite_52850</name>
</gene>
<evidence type="ECO:0000256" key="2">
    <source>
        <dbReference type="ARBA" id="ARBA00022448"/>
    </source>
</evidence>
<feature type="transmembrane region" description="Helical" evidence="7">
    <location>
        <begin position="121"/>
        <end position="142"/>
    </location>
</feature>
<feature type="domain" description="ABC transmembrane type-1" evidence="8">
    <location>
        <begin position="84"/>
        <end position="295"/>
    </location>
</feature>
<evidence type="ECO:0000256" key="5">
    <source>
        <dbReference type="ARBA" id="ARBA00022989"/>
    </source>
</evidence>
<dbReference type="SUPFAM" id="SSF161098">
    <property type="entry name" value="MetI-like"/>
    <property type="match status" value="1"/>
</dbReference>
<keyword evidence="4 7" id="KW-0812">Transmembrane</keyword>
<comment type="caution">
    <text evidence="9">The sequence shown here is derived from an EMBL/GenBank/DDBJ whole genome shotgun (WGS) entry which is preliminary data.</text>
</comment>
<name>A0A8J3J274_9ACTN</name>
<evidence type="ECO:0000259" key="8">
    <source>
        <dbReference type="PROSITE" id="PS50928"/>
    </source>
</evidence>
<organism evidence="9 10">
    <name type="scientific">Actinocatenispora rupis</name>
    <dbReference type="NCBI Taxonomy" id="519421"/>
    <lineage>
        <taxon>Bacteria</taxon>
        <taxon>Bacillati</taxon>
        <taxon>Actinomycetota</taxon>
        <taxon>Actinomycetes</taxon>
        <taxon>Micromonosporales</taxon>
        <taxon>Micromonosporaceae</taxon>
        <taxon>Actinocatenispora</taxon>
    </lineage>
</organism>
<comment type="similarity">
    <text evidence="7">Belongs to the binding-protein-dependent transport system permease family.</text>
</comment>
<feature type="transmembrane region" description="Helical" evidence="7">
    <location>
        <begin position="84"/>
        <end position="109"/>
    </location>
</feature>
<dbReference type="AlphaFoldDB" id="A0A8J3J274"/>
<dbReference type="EMBL" id="BOMB01000031">
    <property type="protein sequence ID" value="GID14396.1"/>
    <property type="molecule type" value="Genomic_DNA"/>
</dbReference>
<dbReference type="Proteomes" id="UP000612808">
    <property type="component" value="Unassembled WGS sequence"/>
</dbReference>
<dbReference type="RefSeq" id="WP_203662219.1">
    <property type="nucleotide sequence ID" value="NZ_BAAAZM010000030.1"/>
</dbReference>
<evidence type="ECO:0000256" key="7">
    <source>
        <dbReference type="RuleBase" id="RU363032"/>
    </source>
</evidence>
<evidence type="ECO:0000256" key="4">
    <source>
        <dbReference type="ARBA" id="ARBA00022692"/>
    </source>
</evidence>
<keyword evidence="6 7" id="KW-0472">Membrane</keyword>
<feature type="transmembrane region" description="Helical" evidence="7">
    <location>
        <begin position="28"/>
        <end position="53"/>
    </location>
</feature>
<dbReference type="InterPro" id="IPR035906">
    <property type="entry name" value="MetI-like_sf"/>
</dbReference>
<comment type="subcellular location">
    <subcellularLocation>
        <location evidence="1 7">Cell membrane</location>
        <topology evidence="1 7">Multi-pass membrane protein</topology>
    </subcellularLocation>
</comment>
<keyword evidence="2 7" id="KW-0813">Transport</keyword>
<dbReference type="Gene3D" id="1.10.3720.10">
    <property type="entry name" value="MetI-like"/>
    <property type="match status" value="1"/>
</dbReference>
<dbReference type="Pfam" id="PF00528">
    <property type="entry name" value="BPD_transp_1"/>
    <property type="match status" value="1"/>
</dbReference>
<reference evidence="9" key="1">
    <citation type="submission" date="2021-01" db="EMBL/GenBank/DDBJ databases">
        <title>Whole genome shotgun sequence of Actinocatenispora rupis NBRC 107355.</title>
        <authorList>
            <person name="Komaki H."/>
            <person name="Tamura T."/>
        </authorList>
    </citation>
    <scope>NUCLEOTIDE SEQUENCE</scope>
    <source>
        <strain evidence="9">NBRC 107355</strain>
    </source>
</reference>
<accession>A0A8J3J274</accession>
<dbReference type="PROSITE" id="PS50928">
    <property type="entry name" value="ABC_TM1"/>
    <property type="match status" value="1"/>
</dbReference>
<evidence type="ECO:0000313" key="9">
    <source>
        <dbReference type="EMBL" id="GID14396.1"/>
    </source>
</evidence>